<protein>
    <submittedName>
        <fullName evidence="3">Uncharacterized protein</fullName>
    </submittedName>
</protein>
<sequence>MDAVLNDDHPLALELASLRNAIARYQHEAHATSVKLQRHSLDTSYALERTHALESENSLLKAELAVLRAHPEIPPHPAALQVQELTIAHRRLSDKLTLTEGALLEYTAELAHARSDVTKSRHEIEATSKLVERLQTELKDAHAKERELGRKARAAEEERKLSDLVVQEYADLVRNLEGRPRPSTPSASTFSLDSANNNSSATLVDSLSEGKSGLQKLLEEFNSETERLETEIINLQGQINQLQVQLTAESRRAEDDRVETAQAQFELEKHKIDDNTAAKMVSRYMKFSQSSTDSLQKAMEGMKARHTATAATLRTEVEHLQKALLIERRQSEKLRHALDELTEDISREAYGRRREIALRLAFLGREEHLAEGLRRWIRRAREAFERALHATLNNQQEEASASVIGGVFKAIIRDADDLLDSLNGQPSAEGDPLGSVARIVVAQNAASTLARELQAETDRRLALERQWAQYHSTTPVVHVKASAKAPVIEVFPSSTPDVFSPVTTSPLDELKISPLTSQLLNGESTGSPSSRKLSLLPELLQVQHRYDSLQRGFRDCNLSLKDMKKDLSGFPHGSEMVLVLQKAVERLDDYNEDVRVELEIRVTDEARITSGYEALLTIPGAMSDEVDQEEMEVEIQAFVDGTDKAVAKAMQLFSRKLDDLEHDIAAVKRSLHELASTEEPHLATTPANPPRSTSPAPTFGSVMTSPRLRQTSFSHPRKASDDSASGSPDPFASLGLRIPMPAHVVPASPPQPVNARQRVASATYMLGLGARSTFGFPSKPSARSLTSAVEDAKSGEGDPDSDVE</sequence>
<evidence type="ECO:0000313" key="3">
    <source>
        <dbReference type="EMBL" id="OSX65391.1"/>
    </source>
</evidence>
<dbReference type="OrthoDB" id="2592022at2759"/>
<evidence type="ECO:0000256" key="1">
    <source>
        <dbReference type="SAM" id="Coils"/>
    </source>
</evidence>
<feature type="region of interest" description="Disordered" evidence="2">
    <location>
        <begin position="675"/>
        <end position="735"/>
    </location>
</feature>
<feature type="coiled-coil region" evidence="1">
    <location>
        <begin position="124"/>
        <end position="158"/>
    </location>
</feature>
<evidence type="ECO:0000313" key="4">
    <source>
        <dbReference type="Proteomes" id="UP000194127"/>
    </source>
</evidence>
<feature type="region of interest" description="Disordered" evidence="2">
    <location>
        <begin position="176"/>
        <end position="206"/>
    </location>
</feature>
<dbReference type="Proteomes" id="UP000194127">
    <property type="component" value="Unassembled WGS sequence"/>
</dbReference>
<organism evidence="3 4">
    <name type="scientific">Postia placenta MAD-698-R-SB12</name>
    <dbReference type="NCBI Taxonomy" id="670580"/>
    <lineage>
        <taxon>Eukaryota</taxon>
        <taxon>Fungi</taxon>
        <taxon>Dikarya</taxon>
        <taxon>Basidiomycota</taxon>
        <taxon>Agaricomycotina</taxon>
        <taxon>Agaricomycetes</taxon>
        <taxon>Polyporales</taxon>
        <taxon>Adustoporiaceae</taxon>
        <taxon>Rhodonia</taxon>
    </lineage>
</organism>
<feature type="coiled-coil region" evidence="1">
    <location>
        <begin position="211"/>
        <end position="252"/>
    </location>
</feature>
<gene>
    <name evidence="3" type="ORF">POSPLADRAFT_1044769</name>
</gene>
<feature type="compositionally biased region" description="Low complexity" evidence="2">
    <location>
        <begin position="722"/>
        <end position="733"/>
    </location>
</feature>
<keyword evidence="4" id="KW-1185">Reference proteome</keyword>
<feature type="compositionally biased region" description="Polar residues" evidence="2">
    <location>
        <begin position="184"/>
        <end position="205"/>
    </location>
</feature>
<evidence type="ECO:0000256" key="2">
    <source>
        <dbReference type="SAM" id="MobiDB-lite"/>
    </source>
</evidence>
<dbReference type="PANTHER" id="PTHR31580">
    <property type="entry name" value="FILAMENT-LIKE PLANT PROTEIN 4"/>
    <property type="match status" value="1"/>
</dbReference>
<feature type="region of interest" description="Disordered" evidence="2">
    <location>
        <begin position="770"/>
        <end position="804"/>
    </location>
</feature>
<dbReference type="RefSeq" id="XP_024342185.1">
    <property type="nucleotide sequence ID" value="XM_024478600.1"/>
</dbReference>
<name>A0A1X6N9V6_9APHY</name>
<dbReference type="PANTHER" id="PTHR31580:SF4">
    <property type="entry name" value="FILAMENT-LIKE PLANT PROTEIN 6"/>
    <property type="match status" value="1"/>
</dbReference>
<dbReference type="GeneID" id="36323550"/>
<proteinExistence type="predicted"/>
<dbReference type="EMBL" id="KZ110593">
    <property type="protein sequence ID" value="OSX65391.1"/>
    <property type="molecule type" value="Genomic_DNA"/>
</dbReference>
<reference evidence="3 4" key="1">
    <citation type="submission" date="2017-04" db="EMBL/GenBank/DDBJ databases">
        <title>Genome Sequence of the Model Brown-Rot Fungus Postia placenta SB12.</title>
        <authorList>
            <consortium name="DOE Joint Genome Institute"/>
            <person name="Gaskell J."/>
            <person name="Kersten P."/>
            <person name="Larrondo L.F."/>
            <person name="Canessa P."/>
            <person name="Martinez D."/>
            <person name="Hibbett D."/>
            <person name="Schmoll M."/>
            <person name="Kubicek C.P."/>
            <person name="Martinez A.T."/>
            <person name="Yadav J."/>
            <person name="Master E."/>
            <person name="Magnuson J.K."/>
            <person name="James T."/>
            <person name="Yaver D."/>
            <person name="Berka R."/>
            <person name="Labutti K."/>
            <person name="Lipzen A."/>
            <person name="Aerts A."/>
            <person name="Barry K."/>
            <person name="Henrissat B."/>
            <person name="Blanchette R."/>
            <person name="Grigoriev I."/>
            <person name="Cullen D."/>
        </authorList>
    </citation>
    <scope>NUCLEOTIDE SEQUENCE [LARGE SCALE GENOMIC DNA]</scope>
    <source>
        <strain evidence="3 4">MAD-698-R-SB12</strain>
    </source>
</reference>
<dbReference type="STRING" id="670580.A0A1X6N9V6"/>
<dbReference type="AlphaFoldDB" id="A0A1X6N9V6"/>
<accession>A0A1X6N9V6</accession>
<feature type="compositionally biased region" description="Polar residues" evidence="2">
    <location>
        <begin position="690"/>
        <end position="714"/>
    </location>
</feature>
<keyword evidence="1" id="KW-0175">Coiled coil</keyword>